<feature type="domain" description="ABC transporter" evidence="6">
    <location>
        <begin position="6"/>
        <end position="240"/>
    </location>
</feature>
<evidence type="ECO:0000256" key="4">
    <source>
        <dbReference type="ARBA" id="ARBA00022840"/>
    </source>
</evidence>
<evidence type="ECO:0000256" key="5">
    <source>
        <dbReference type="ARBA" id="ARBA00022970"/>
    </source>
</evidence>
<dbReference type="RefSeq" id="WP_378776409.1">
    <property type="nucleotide sequence ID" value="NZ_JBHTMX010000172.1"/>
</dbReference>
<dbReference type="InterPro" id="IPR027417">
    <property type="entry name" value="P-loop_NTPase"/>
</dbReference>
<dbReference type="PANTHER" id="PTHR43820">
    <property type="entry name" value="HIGH-AFFINITY BRANCHED-CHAIN AMINO ACID TRANSPORT ATP-BINDING PROTEIN LIVF"/>
    <property type="match status" value="1"/>
</dbReference>
<accession>A0ABW3Z9X0</accession>
<dbReference type="PROSITE" id="PS00211">
    <property type="entry name" value="ABC_TRANSPORTER_1"/>
    <property type="match status" value="1"/>
</dbReference>
<gene>
    <name evidence="7" type="ORF">ACFQ4O_14095</name>
</gene>
<keyword evidence="5" id="KW-0029">Amino-acid transport</keyword>
<evidence type="ECO:0000256" key="3">
    <source>
        <dbReference type="ARBA" id="ARBA00022741"/>
    </source>
</evidence>
<sequence>MSGALLAIRGLEVAYGHIAAVRGVDLEVGPGEFVSVIGANGAGKSSILKALVGVTPLARGSIAFAGQEIGGLPSHRISRLGLALAPEGRGIFRAQTVEENLLLGAYARLRAGDRAVAADVEWTLGLFPRLRERFRHSAGLLSGGEQQMLAIARALVSRPKLLAVDEVSLGLAPAILDQLFAVLSQLNREGLAILLVEQIASRALAVTNRTYVVEQGRITLSGPSRTLAADPRVIEAYLGAPLDDGARSAQEARP</sequence>
<evidence type="ECO:0000256" key="1">
    <source>
        <dbReference type="ARBA" id="ARBA00005417"/>
    </source>
</evidence>
<keyword evidence="2" id="KW-0813">Transport</keyword>
<protein>
    <submittedName>
        <fullName evidence="7">ABC transporter ATP-binding protein</fullName>
    </submittedName>
</protein>
<dbReference type="SUPFAM" id="SSF52540">
    <property type="entry name" value="P-loop containing nucleoside triphosphate hydrolases"/>
    <property type="match status" value="1"/>
</dbReference>
<keyword evidence="8" id="KW-1185">Reference proteome</keyword>
<dbReference type="CDD" id="cd03224">
    <property type="entry name" value="ABC_TM1139_LivF_branched"/>
    <property type="match status" value="1"/>
</dbReference>
<dbReference type="InterPro" id="IPR052156">
    <property type="entry name" value="BCAA_Transport_ATP-bd_LivF"/>
</dbReference>
<proteinExistence type="inferred from homology"/>
<dbReference type="InterPro" id="IPR017871">
    <property type="entry name" value="ABC_transporter-like_CS"/>
</dbReference>
<dbReference type="PROSITE" id="PS50893">
    <property type="entry name" value="ABC_TRANSPORTER_2"/>
    <property type="match status" value="1"/>
</dbReference>
<dbReference type="GO" id="GO:0005524">
    <property type="term" value="F:ATP binding"/>
    <property type="evidence" value="ECO:0007669"/>
    <property type="project" value="UniProtKB-KW"/>
</dbReference>
<dbReference type="Gene3D" id="3.40.50.300">
    <property type="entry name" value="P-loop containing nucleotide triphosphate hydrolases"/>
    <property type="match status" value="1"/>
</dbReference>
<dbReference type="InterPro" id="IPR003593">
    <property type="entry name" value="AAA+_ATPase"/>
</dbReference>
<keyword evidence="3" id="KW-0547">Nucleotide-binding</keyword>
<name>A0ABW3Z9X0_9HYPH</name>
<comment type="similarity">
    <text evidence="1">Belongs to the ABC transporter superfamily.</text>
</comment>
<evidence type="ECO:0000259" key="6">
    <source>
        <dbReference type="PROSITE" id="PS50893"/>
    </source>
</evidence>
<evidence type="ECO:0000256" key="2">
    <source>
        <dbReference type="ARBA" id="ARBA00022448"/>
    </source>
</evidence>
<dbReference type="Pfam" id="PF00005">
    <property type="entry name" value="ABC_tran"/>
    <property type="match status" value="1"/>
</dbReference>
<dbReference type="Proteomes" id="UP001597171">
    <property type="component" value="Unassembled WGS sequence"/>
</dbReference>
<dbReference type="SMART" id="SM00382">
    <property type="entry name" value="AAA"/>
    <property type="match status" value="1"/>
</dbReference>
<evidence type="ECO:0000313" key="8">
    <source>
        <dbReference type="Proteomes" id="UP001597171"/>
    </source>
</evidence>
<organism evidence="7 8">
    <name type="scientific">Methylopila musalis</name>
    <dbReference type="NCBI Taxonomy" id="1134781"/>
    <lineage>
        <taxon>Bacteria</taxon>
        <taxon>Pseudomonadati</taxon>
        <taxon>Pseudomonadota</taxon>
        <taxon>Alphaproteobacteria</taxon>
        <taxon>Hyphomicrobiales</taxon>
        <taxon>Methylopilaceae</taxon>
        <taxon>Methylopila</taxon>
    </lineage>
</organism>
<dbReference type="EMBL" id="JBHTMX010000172">
    <property type="protein sequence ID" value="MFD1333131.1"/>
    <property type="molecule type" value="Genomic_DNA"/>
</dbReference>
<evidence type="ECO:0000313" key="7">
    <source>
        <dbReference type="EMBL" id="MFD1333131.1"/>
    </source>
</evidence>
<reference evidence="8" key="1">
    <citation type="journal article" date="2019" name="Int. J. Syst. Evol. Microbiol.">
        <title>The Global Catalogue of Microorganisms (GCM) 10K type strain sequencing project: providing services to taxonomists for standard genome sequencing and annotation.</title>
        <authorList>
            <consortium name="The Broad Institute Genomics Platform"/>
            <consortium name="The Broad Institute Genome Sequencing Center for Infectious Disease"/>
            <person name="Wu L."/>
            <person name="Ma J."/>
        </authorList>
    </citation>
    <scope>NUCLEOTIDE SEQUENCE [LARGE SCALE GENOMIC DNA]</scope>
    <source>
        <strain evidence="8">CCUG 61696</strain>
    </source>
</reference>
<dbReference type="InterPro" id="IPR003439">
    <property type="entry name" value="ABC_transporter-like_ATP-bd"/>
</dbReference>
<keyword evidence="4 7" id="KW-0067">ATP-binding</keyword>
<comment type="caution">
    <text evidence="7">The sequence shown here is derived from an EMBL/GenBank/DDBJ whole genome shotgun (WGS) entry which is preliminary data.</text>
</comment>
<dbReference type="PANTHER" id="PTHR43820:SF4">
    <property type="entry name" value="HIGH-AFFINITY BRANCHED-CHAIN AMINO ACID TRANSPORT ATP-BINDING PROTEIN LIVF"/>
    <property type="match status" value="1"/>
</dbReference>